<name>F0SJH8_RUBBR</name>
<dbReference type="InterPro" id="IPR007055">
    <property type="entry name" value="BON_dom"/>
</dbReference>
<evidence type="ECO:0000313" key="4">
    <source>
        <dbReference type="EMBL" id="ADY60790.1"/>
    </source>
</evidence>
<reference evidence="5" key="1">
    <citation type="submission" date="2011-02" db="EMBL/GenBank/DDBJ databases">
        <title>The complete genome of Planctomyces brasiliensis DSM 5305.</title>
        <authorList>
            <person name="Lucas S."/>
            <person name="Copeland A."/>
            <person name="Lapidus A."/>
            <person name="Bruce D."/>
            <person name="Goodwin L."/>
            <person name="Pitluck S."/>
            <person name="Kyrpides N."/>
            <person name="Mavromatis K."/>
            <person name="Pagani I."/>
            <person name="Ivanova N."/>
            <person name="Ovchinnikova G."/>
            <person name="Lu M."/>
            <person name="Detter J.C."/>
            <person name="Han C."/>
            <person name="Land M."/>
            <person name="Hauser L."/>
            <person name="Markowitz V."/>
            <person name="Cheng J.-F."/>
            <person name="Hugenholtz P."/>
            <person name="Woyke T."/>
            <person name="Wu D."/>
            <person name="Tindall B."/>
            <person name="Pomrenke H.G."/>
            <person name="Brambilla E."/>
            <person name="Klenk H.-P."/>
            <person name="Eisen J.A."/>
        </authorList>
    </citation>
    <scope>NUCLEOTIDE SEQUENCE [LARGE SCALE GENOMIC DNA]</scope>
    <source>
        <strain evidence="5">ATCC 49424 / DSM 5305 / JCM 21570 / NBRC 103401 / IFAM 1448</strain>
    </source>
</reference>
<feature type="chain" id="PRO_5003260564" evidence="2">
    <location>
        <begin position="25"/>
        <end position="231"/>
    </location>
</feature>
<feature type="signal peptide" evidence="2">
    <location>
        <begin position="1"/>
        <end position="24"/>
    </location>
</feature>
<gene>
    <name evidence="4" type="ordered locus">Plabr_3193</name>
</gene>
<proteinExistence type="predicted"/>
<feature type="compositionally biased region" description="Low complexity" evidence="1">
    <location>
        <begin position="29"/>
        <end position="48"/>
    </location>
</feature>
<dbReference type="RefSeq" id="WP_013629511.1">
    <property type="nucleotide sequence ID" value="NC_015174.1"/>
</dbReference>
<feature type="region of interest" description="Disordered" evidence="1">
    <location>
        <begin position="29"/>
        <end position="57"/>
    </location>
</feature>
<evidence type="ECO:0000256" key="1">
    <source>
        <dbReference type="SAM" id="MobiDB-lite"/>
    </source>
</evidence>
<evidence type="ECO:0000259" key="3">
    <source>
        <dbReference type="PROSITE" id="PS50914"/>
    </source>
</evidence>
<dbReference type="HOGENOM" id="CLU_1089299_0_0_0"/>
<evidence type="ECO:0000313" key="5">
    <source>
        <dbReference type="Proteomes" id="UP000006860"/>
    </source>
</evidence>
<feature type="domain" description="BON" evidence="3">
    <location>
        <begin position="159"/>
        <end position="230"/>
    </location>
</feature>
<keyword evidence="5" id="KW-1185">Reference proteome</keyword>
<organism evidence="4 5">
    <name type="scientific">Rubinisphaera brasiliensis (strain ATCC 49424 / DSM 5305 / JCM 21570 / IAM 15109 / NBRC 103401 / IFAM 1448)</name>
    <name type="common">Planctomyces brasiliensis</name>
    <dbReference type="NCBI Taxonomy" id="756272"/>
    <lineage>
        <taxon>Bacteria</taxon>
        <taxon>Pseudomonadati</taxon>
        <taxon>Planctomycetota</taxon>
        <taxon>Planctomycetia</taxon>
        <taxon>Planctomycetales</taxon>
        <taxon>Planctomycetaceae</taxon>
        <taxon>Rubinisphaera</taxon>
    </lineage>
</organism>
<feature type="compositionally biased region" description="Polar residues" evidence="1">
    <location>
        <begin position="114"/>
        <end position="138"/>
    </location>
</feature>
<feature type="compositionally biased region" description="Low complexity" evidence="1">
    <location>
        <begin position="99"/>
        <end position="111"/>
    </location>
</feature>
<dbReference type="Gene3D" id="3.30.1340.30">
    <property type="match status" value="1"/>
</dbReference>
<dbReference type="PROSITE" id="PS50914">
    <property type="entry name" value="BON"/>
    <property type="match status" value="1"/>
</dbReference>
<feature type="region of interest" description="Disordered" evidence="1">
    <location>
        <begin position="99"/>
        <end position="142"/>
    </location>
</feature>
<dbReference type="Pfam" id="PF04972">
    <property type="entry name" value="BON"/>
    <property type="match status" value="1"/>
</dbReference>
<accession>F0SJH8</accession>
<keyword evidence="2" id="KW-0732">Signal</keyword>
<dbReference type="EMBL" id="CP002546">
    <property type="protein sequence ID" value="ADY60790.1"/>
    <property type="molecule type" value="Genomic_DNA"/>
</dbReference>
<dbReference type="AlphaFoldDB" id="F0SJH8"/>
<protein>
    <submittedName>
        <fullName evidence="4">Transport-associated protein</fullName>
    </submittedName>
</protein>
<dbReference type="Proteomes" id="UP000006860">
    <property type="component" value="Chromosome"/>
</dbReference>
<sequence length="231" mass="24255">MRCQLTLCLICTAALCLSADDVLAQSSSLFGSSGPQSQSNIGGVRSGTQSGGYGGGTQTNATLNAASAFLPAEGLVNTTSPTGQTGGFVGRNTTGTFVGQQQAGQQQNQAGRSGLNSLSNQFGRQGAQQFQNTPQGTGNAEAPQVRYQQKIAFPYRSIAAPEVTNALQGRFQRLSERNDQLAGLSVQWAGDGTVTLYGTVPDERTRRLAESLTRLEPGVRRVDNQLEVAIP</sequence>
<dbReference type="KEGG" id="pbs:Plabr_3193"/>
<evidence type="ECO:0000256" key="2">
    <source>
        <dbReference type="SAM" id="SignalP"/>
    </source>
</evidence>
<dbReference type="OrthoDB" id="291345at2"/>